<sequence length="222" mass="23978">MLRSLYQGQDEVLIQQMKIVCVDPPGSWDMRYMQRYLVSAEMDHGVLTGDDATLWGGSVGGGPSNPAASSNNKAETTGRSDLLPLASRHNEDFFSSWVTDSMSEKLIKLKQRRADQRNANANANANVNVNLEDFADKKVLRWTFMIASVLASALPILAIAILYCVQSLKVRLGLIAVFNVLVSFALACFTSAKRAEVFAVTAAFSAVQVVFVQVGANGTAGG</sequence>
<evidence type="ECO:0000313" key="4">
    <source>
        <dbReference type="EMBL" id="KKY13318.1"/>
    </source>
</evidence>
<feature type="transmembrane region" description="Helical" evidence="2">
    <location>
        <begin position="172"/>
        <end position="192"/>
    </location>
</feature>
<reference evidence="4 5" key="1">
    <citation type="submission" date="2015-03" db="EMBL/GenBank/DDBJ databases">
        <authorList>
            <person name="Morales-Cruz A."/>
            <person name="Amrine K.C."/>
            <person name="Cantu D."/>
        </authorList>
    </citation>
    <scope>NUCLEOTIDE SEQUENCE [LARGE SCALE GENOMIC DNA]</scope>
    <source>
        <strain evidence="4">DS831</strain>
    </source>
</reference>
<dbReference type="PANTHER" id="PTHR34502:SF5">
    <property type="entry name" value="DUF6594 DOMAIN-CONTAINING PROTEIN"/>
    <property type="match status" value="1"/>
</dbReference>
<feature type="region of interest" description="Disordered" evidence="1">
    <location>
        <begin position="58"/>
        <end position="81"/>
    </location>
</feature>
<evidence type="ECO:0000256" key="1">
    <source>
        <dbReference type="SAM" id="MobiDB-lite"/>
    </source>
</evidence>
<gene>
    <name evidence="4" type="ORF">UCDDS831_g09125</name>
</gene>
<keyword evidence="2" id="KW-0812">Transmembrane</keyword>
<keyword evidence="2" id="KW-0472">Membrane</keyword>
<name>A0A0G2FMZ4_9PEZI</name>
<feature type="transmembrane region" description="Helical" evidence="2">
    <location>
        <begin position="142"/>
        <end position="165"/>
    </location>
</feature>
<evidence type="ECO:0000259" key="3">
    <source>
        <dbReference type="Pfam" id="PF20237"/>
    </source>
</evidence>
<feature type="transmembrane region" description="Helical" evidence="2">
    <location>
        <begin position="198"/>
        <end position="216"/>
    </location>
</feature>
<dbReference type="Pfam" id="PF20237">
    <property type="entry name" value="DUF6594"/>
    <property type="match status" value="1"/>
</dbReference>
<dbReference type="PANTHER" id="PTHR34502">
    <property type="entry name" value="DUF6594 DOMAIN-CONTAINING PROTEIN-RELATED"/>
    <property type="match status" value="1"/>
</dbReference>
<comment type="caution">
    <text evidence="4">The sequence shown here is derived from an EMBL/GenBank/DDBJ whole genome shotgun (WGS) entry which is preliminary data.</text>
</comment>
<proteinExistence type="predicted"/>
<dbReference type="EMBL" id="LAQI01000332">
    <property type="protein sequence ID" value="KKY13318.1"/>
    <property type="molecule type" value="Genomic_DNA"/>
</dbReference>
<reference evidence="4 5" key="2">
    <citation type="submission" date="2015-05" db="EMBL/GenBank/DDBJ databases">
        <title>Distinctive expansion of gene families associated with plant cell wall degradation and secondary metabolism in the genomes of grapevine trunk pathogens.</title>
        <authorList>
            <person name="Lawrence D.P."/>
            <person name="Travadon R."/>
            <person name="Rolshausen P.E."/>
            <person name="Baumgartner K."/>
        </authorList>
    </citation>
    <scope>NUCLEOTIDE SEQUENCE [LARGE SCALE GENOMIC DNA]</scope>
    <source>
        <strain evidence="4">DS831</strain>
    </source>
</reference>
<protein>
    <recommendedName>
        <fullName evidence="3">DUF6594 domain-containing protein</fullName>
    </recommendedName>
</protein>
<keyword evidence="2" id="KW-1133">Transmembrane helix</keyword>
<dbReference type="AlphaFoldDB" id="A0A0G2FMZ4"/>
<organism evidence="4 5">
    <name type="scientific">Diplodia seriata</name>
    <dbReference type="NCBI Taxonomy" id="420778"/>
    <lineage>
        <taxon>Eukaryota</taxon>
        <taxon>Fungi</taxon>
        <taxon>Dikarya</taxon>
        <taxon>Ascomycota</taxon>
        <taxon>Pezizomycotina</taxon>
        <taxon>Dothideomycetes</taxon>
        <taxon>Dothideomycetes incertae sedis</taxon>
        <taxon>Botryosphaeriales</taxon>
        <taxon>Botryosphaeriaceae</taxon>
        <taxon>Diplodia</taxon>
    </lineage>
</organism>
<feature type="compositionally biased region" description="Polar residues" evidence="1">
    <location>
        <begin position="66"/>
        <end position="79"/>
    </location>
</feature>
<evidence type="ECO:0000256" key="2">
    <source>
        <dbReference type="SAM" id="Phobius"/>
    </source>
</evidence>
<dbReference type="InterPro" id="IPR046529">
    <property type="entry name" value="DUF6594"/>
</dbReference>
<dbReference type="Proteomes" id="UP000034182">
    <property type="component" value="Unassembled WGS sequence"/>
</dbReference>
<feature type="domain" description="DUF6594" evidence="3">
    <location>
        <begin position="11"/>
        <end position="209"/>
    </location>
</feature>
<accession>A0A0G2FMZ4</accession>
<evidence type="ECO:0000313" key="5">
    <source>
        <dbReference type="Proteomes" id="UP000034182"/>
    </source>
</evidence>